<feature type="domain" description="Extradiol ring-cleavage dioxygenase class III enzyme subunit B" evidence="6">
    <location>
        <begin position="4"/>
        <end position="235"/>
    </location>
</feature>
<keyword evidence="4" id="KW-0862">Zinc</keyword>
<evidence type="ECO:0000256" key="5">
    <source>
        <dbReference type="ARBA" id="ARBA00023002"/>
    </source>
</evidence>
<dbReference type="InterPro" id="IPR004183">
    <property type="entry name" value="Xdiol_dOase_suB"/>
</dbReference>
<dbReference type="Pfam" id="PF02900">
    <property type="entry name" value="LigB"/>
    <property type="match status" value="1"/>
</dbReference>
<name>A0A2U9IX06_9CREN</name>
<dbReference type="STRING" id="1293036.GCA_001315825_02462"/>
<dbReference type="GO" id="GO:0008270">
    <property type="term" value="F:zinc ion binding"/>
    <property type="evidence" value="ECO:0007669"/>
    <property type="project" value="InterPro"/>
</dbReference>
<keyword evidence="3" id="KW-0479">Metal-binding</keyword>
<proteinExistence type="inferred from homology"/>
<organism evidence="7 8">
    <name type="scientific">Metallosphaera hakonensis JCM 8857 = DSM 7519</name>
    <dbReference type="NCBI Taxonomy" id="1293036"/>
    <lineage>
        <taxon>Archaea</taxon>
        <taxon>Thermoproteota</taxon>
        <taxon>Thermoprotei</taxon>
        <taxon>Sulfolobales</taxon>
        <taxon>Sulfolobaceae</taxon>
        <taxon>Metallosphaera</taxon>
    </lineage>
</organism>
<dbReference type="GO" id="GO:0016702">
    <property type="term" value="F:oxidoreductase activity, acting on single donors with incorporation of molecular oxygen, incorporation of two atoms of oxygen"/>
    <property type="evidence" value="ECO:0007669"/>
    <property type="project" value="UniProtKB-ARBA"/>
</dbReference>
<dbReference type="RefSeq" id="WP_054837144.1">
    <property type="nucleotide sequence ID" value="NZ_BBBA01000026.1"/>
</dbReference>
<dbReference type="PIRSF" id="PIRSF006157">
    <property type="entry name" value="Doxgns_DODA"/>
    <property type="match status" value="1"/>
</dbReference>
<protein>
    <submittedName>
        <fullName evidence="7">Dioxygenase</fullName>
    </submittedName>
</protein>
<dbReference type="OrthoDB" id="57333at2157"/>
<sequence>MLGLFVSHGSPTILVEDIPWKKLMVELGKKVKEETNPDTIVVVSPHFISWNGRHLVEVQEQLECIQDYYGFPDELYKFCYSAKNDVELASKILKEGSASGLDMEEDTSWGLDHGAWIPLSYMFPGTKVVTVSITDGSPMEHYKLGEAIARASEGRRVVVLGTGSPTHRLDGIYLKVKPRQSKFDQLLIEMLKEGRFEEIMELPKRKEWVEAQPEGLLNPLYVVLGSSKPKSAEIVGYDVPWGGVSMLAVKFQ</sequence>
<keyword evidence="7" id="KW-0223">Dioxygenase</keyword>
<dbReference type="InterPro" id="IPR014436">
    <property type="entry name" value="Extradiol_dOase_DODA"/>
</dbReference>
<dbReference type="CDD" id="cd07363">
    <property type="entry name" value="45_DOPA_Dioxygenase"/>
    <property type="match status" value="1"/>
</dbReference>
<evidence type="ECO:0000256" key="4">
    <source>
        <dbReference type="ARBA" id="ARBA00022833"/>
    </source>
</evidence>
<dbReference type="KEGG" id="mhk:DFR87_03940"/>
<dbReference type="Gene3D" id="3.40.830.10">
    <property type="entry name" value="LigB-like"/>
    <property type="match status" value="1"/>
</dbReference>
<reference evidence="8" key="2">
    <citation type="submission" date="2020-03" db="EMBL/GenBank/DDBJ databases">
        <title>Complete Genome Sequences of Extremely Thermoacidophilic, Metal-Mobilizing Type-Strain Members of the Archaeal Family Sulfolobaceae: Acidianus brierleyi DSM-1651T, Acidianus sulfidivorans DSM-18786T, Metallosphaera hakonensis DSM-7519T, and Metallosphaera prunae DSM-10039T.</title>
        <authorList>
            <person name="Counts J.A."/>
            <person name="Kelly R.M."/>
        </authorList>
    </citation>
    <scope>NUCLEOTIDE SEQUENCE [LARGE SCALE GENOMIC DNA]</scope>
    <source>
        <strain evidence="8">HO1-1</strain>
    </source>
</reference>
<evidence type="ECO:0000256" key="1">
    <source>
        <dbReference type="ARBA" id="ARBA00001947"/>
    </source>
</evidence>
<dbReference type="PANTHER" id="PTHR30096">
    <property type="entry name" value="4,5-DOPA DIOXYGENASE EXTRADIOL-LIKE PROTEIN"/>
    <property type="match status" value="1"/>
</dbReference>
<dbReference type="AlphaFoldDB" id="A0A2U9IX06"/>
<dbReference type="EMBL" id="CP029287">
    <property type="protein sequence ID" value="AWS00540.1"/>
    <property type="molecule type" value="Genomic_DNA"/>
</dbReference>
<evidence type="ECO:0000256" key="3">
    <source>
        <dbReference type="ARBA" id="ARBA00022723"/>
    </source>
</evidence>
<evidence type="ECO:0000256" key="2">
    <source>
        <dbReference type="ARBA" id="ARBA00007581"/>
    </source>
</evidence>
<dbReference type="SUPFAM" id="SSF53213">
    <property type="entry name" value="LigB-like"/>
    <property type="match status" value="1"/>
</dbReference>
<comment type="cofactor">
    <cofactor evidence="1">
        <name>Zn(2+)</name>
        <dbReference type="ChEBI" id="CHEBI:29105"/>
    </cofactor>
</comment>
<keyword evidence="5" id="KW-0560">Oxidoreductase</keyword>
<accession>A0A2U9IX06</accession>
<evidence type="ECO:0000313" key="8">
    <source>
        <dbReference type="Proteomes" id="UP000247586"/>
    </source>
</evidence>
<dbReference type="Proteomes" id="UP000247586">
    <property type="component" value="Chromosome"/>
</dbReference>
<keyword evidence="8" id="KW-1185">Reference proteome</keyword>
<dbReference type="GeneID" id="36834464"/>
<evidence type="ECO:0000259" key="6">
    <source>
        <dbReference type="Pfam" id="PF02900"/>
    </source>
</evidence>
<evidence type="ECO:0000313" key="7">
    <source>
        <dbReference type="EMBL" id="AWS00540.1"/>
    </source>
</evidence>
<gene>
    <name evidence="7" type="ORF">DFR87_03940</name>
</gene>
<reference evidence="7 8" key="1">
    <citation type="submission" date="2018-05" db="EMBL/GenBank/DDBJ databases">
        <title>Complete Genome Sequences of Extremely Thermoacidophilic, Metal-Mobilizing Type-Strain Members of the Archaeal Family Sulfolobaceae: Acidianus brierleyi DSM-1651T, Acidianus sulfidivorans DSM-18786T, Metallosphaera hakonensis DSM-7519T, and Metallosphaera prunae DSM-10039T.</title>
        <authorList>
            <person name="Counts J.A."/>
            <person name="Kelly R.M."/>
        </authorList>
    </citation>
    <scope>NUCLEOTIDE SEQUENCE [LARGE SCALE GENOMIC DNA]</scope>
    <source>
        <strain evidence="7 8">HO1-1</strain>
    </source>
</reference>
<reference evidence="8" key="3">
    <citation type="submission" date="2020-03" db="EMBL/GenBank/DDBJ databases">
        <title>Sequencing and Assembly of Multiple Reported Metal-Biooxidizing Members of the Extremely Thermoacidophilic Archaeal Family Sulfolobaceae.</title>
        <authorList>
            <person name="Counts J.A."/>
            <person name="Kelly R.M."/>
        </authorList>
    </citation>
    <scope>NUCLEOTIDE SEQUENCE [LARGE SCALE GENOMIC DNA]</scope>
    <source>
        <strain evidence="8">HO1-1</strain>
    </source>
</reference>
<dbReference type="GO" id="GO:0008198">
    <property type="term" value="F:ferrous iron binding"/>
    <property type="evidence" value="ECO:0007669"/>
    <property type="project" value="InterPro"/>
</dbReference>
<comment type="similarity">
    <text evidence="2">Belongs to the DODA-type extradiol aromatic ring-opening dioxygenase family.</text>
</comment>
<dbReference type="PANTHER" id="PTHR30096:SF0">
    <property type="entry name" value="4,5-DOPA DIOXYGENASE EXTRADIOL-LIKE PROTEIN"/>
    <property type="match status" value="1"/>
</dbReference>